<dbReference type="RefSeq" id="WP_097183372.1">
    <property type="nucleotide sequence ID" value="NZ_OCNK01000002.1"/>
</dbReference>
<keyword evidence="2" id="KW-0418">Kinase</keyword>
<dbReference type="PANTHER" id="PTHR47829">
    <property type="entry name" value="HYDROLASE, PUTATIVE (AFU_ORTHOLOGUE AFUA_1G12880)-RELATED"/>
    <property type="match status" value="1"/>
</dbReference>
<dbReference type="AlphaFoldDB" id="A0A286GQ91"/>
<proteinExistence type="predicted"/>
<gene>
    <name evidence="2" type="ORF">SAMN06272739_1592</name>
</gene>
<dbReference type="InterPro" id="IPR052898">
    <property type="entry name" value="ACAD10-like"/>
</dbReference>
<keyword evidence="3" id="KW-1185">Reference proteome</keyword>
<keyword evidence="2" id="KW-0808">Transferase</keyword>
<evidence type="ECO:0000313" key="2">
    <source>
        <dbReference type="EMBL" id="SOD97715.1"/>
    </source>
</evidence>
<dbReference type="GO" id="GO:0016301">
    <property type="term" value="F:kinase activity"/>
    <property type="evidence" value="ECO:0007669"/>
    <property type="project" value="UniProtKB-KW"/>
</dbReference>
<sequence length="378" mass="42407">MTAPDTAGARDVRAEDAFDVPAVAAWLAASADPARAGVDVSAVPEVRQFSGGVSNLTYLLRYPDGDLILRRPPGGTHHKGAHDMAREHRIQTELGRVLPYVPRTVALCEDASVIGTPFYVMQRIDGPIPRKELPPGMRLTEEQVADLCRNVVDLLVELHSVDVAASGLADLGKGPGYVRRQVEGWTERYRRARTWNVGSFERVMRWLEENQPADRPHTLVHNDFRFDNVVLDPDDPMRPIGLLDWELATVGDPLMDLAGSLGYWLQADDGRLMQAFRRQPTHLPGMMTRRQVVAHYADRTGQRVSHRDWAWYEVFGLFRVAVIAQQVYQRYMTRQTTNKQFRLFGVAVVLLELRCRRVIARAGRMDAARAAAPVGSPA</sequence>
<reference evidence="3" key="1">
    <citation type="submission" date="2017-09" db="EMBL/GenBank/DDBJ databases">
        <authorList>
            <person name="Varghese N."/>
            <person name="Submissions S."/>
        </authorList>
    </citation>
    <scope>NUCLEOTIDE SEQUENCE [LARGE SCALE GENOMIC DNA]</scope>
    <source>
        <strain evidence="3">DSM 44270</strain>
    </source>
</reference>
<dbReference type="Pfam" id="PF01636">
    <property type="entry name" value="APH"/>
    <property type="match status" value="1"/>
</dbReference>
<dbReference type="SUPFAM" id="SSF56112">
    <property type="entry name" value="Protein kinase-like (PK-like)"/>
    <property type="match status" value="1"/>
</dbReference>
<dbReference type="Gene3D" id="3.90.1200.10">
    <property type="match status" value="1"/>
</dbReference>
<dbReference type="InterPro" id="IPR002575">
    <property type="entry name" value="Aminoglycoside_PTrfase"/>
</dbReference>
<protein>
    <submittedName>
        <fullName evidence="2">Predicted kinase, aminoglycoside phosphotransferase (APT) family</fullName>
    </submittedName>
</protein>
<dbReference type="CDD" id="cd05154">
    <property type="entry name" value="ACAD10_11_N-like"/>
    <property type="match status" value="1"/>
</dbReference>
<dbReference type="Proteomes" id="UP000219482">
    <property type="component" value="Unassembled WGS sequence"/>
</dbReference>
<accession>A0A286GQ91</accession>
<dbReference type="InterPro" id="IPR041726">
    <property type="entry name" value="ACAD10_11_N"/>
</dbReference>
<organism evidence="2 3">
    <name type="scientific">Blastococcus haudaquaticus</name>
    <dbReference type="NCBI Taxonomy" id="1938745"/>
    <lineage>
        <taxon>Bacteria</taxon>
        <taxon>Bacillati</taxon>
        <taxon>Actinomycetota</taxon>
        <taxon>Actinomycetes</taxon>
        <taxon>Geodermatophilales</taxon>
        <taxon>Geodermatophilaceae</taxon>
        <taxon>Blastococcus</taxon>
    </lineage>
</organism>
<dbReference type="InterPro" id="IPR011009">
    <property type="entry name" value="Kinase-like_dom_sf"/>
</dbReference>
<dbReference type="EMBL" id="OCNK01000002">
    <property type="protein sequence ID" value="SOD97715.1"/>
    <property type="molecule type" value="Genomic_DNA"/>
</dbReference>
<dbReference type="PANTHER" id="PTHR47829:SF1">
    <property type="entry name" value="HAD FAMILY PHOSPHATASE"/>
    <property type="match status" value="1"/>
</dbReference>
<feature type="domain" description="Aminoglycoside phosphotransferase" evidence="1">
    <location>
        <begin position="45"/>
        <end position="280"/>
    </location>
</feature>
<evidence type="ECO:0000259" key="1">
    <source>
        <dbReference type="Pfam" id="PF01636"/>
    </source>
</evidence>
<dbReference type="OrthoDB" id="3806873at2"/>
<name>A0A286GQ91_9ACTN</name>
<evidence type="ECO:0000313" key="3">
    <source>
        <dbReference type="Proteomes" id="UP000219482"/>
    </source>
</evidence>
<dbReference type="Gene3D" id="3.30.200.20">
    <property type="entry name" value="Phosphorylase Kinase, domain 1"/>
    <property type="match status" value="1"/>
</dbReference>